<dbReference type="EMBL" id="JACRKR010000156">
    <property type="protein sequence ID" value="MBI5079006.1"/>
    <property type="molecule type" value="Genomic_DNA"/>
</dbReference>
<dbReference type="AlphaFoldDB" id="A0A9D6YW37"/>
<proteinExistence type="inferred from homology"/>
<dbReference type="GO" id="GO:0034038">
    <property type="term" value="F:deoxyhypusine synthase activity"/>
    <property type="evidence" value="ECO:0007669"/>
    <property type="project" value="UniProtKB-EC"/>
</dbReference>
<keyword evidence="2 3" id="KW-0808">Transferase</keyword>
<dbReference type="NCBIfam" id="NF002006">
    <property type="entry name" value="PRK00805.1"/>
    <property type="match status" value="1"/>
</dbReference>
<gene>
    <name evidence="3" type="ORF">HZB08_03195</name>
</gene>
<organism evidence="3 4">
    <name type="scientific">Candidatus Saganbacteria bacterium</name>
    <dbReference type="NCBI Taxonomy" id="2575572"/>
    <lineage>
        <taxon>Bacteria</taxon>
        <taxon>Bacillati</taxon>
        <taxon>Saganbacteria</taxon>
    </lineage>
</organism>
<sequence length="361" mass="40372">MSINKFLKKTTGPLRVRPGATVDRVLEGMLATGFQGKTLGECYYVWREMLKEKKITVWLGISGAIVPAGMRRLLAYLIRERFVDVVVSTGAQLFHDACEAMGVAHFQGSELADDRALLKEGIDRFYDIYVKEHLQRRVDREVQKFIETLDPAYQYSSREFLYRLGKHLGKMSKDKDSILTQAAEAGVPVFSPALADSSIGYSFVMARRGVRDAASGKGFEETGRATYRYIDQMKDADETVQIAECTPKSGVIYLGGGVPKNFIQQTELLNLILGHELPGHEYAVQITTDNPHFGGLSGCTLDEAVSWGKISRHAKKAQCFCDVTIALPFLVQGLSENESLARKRKKPAFDWSGKRLKIRYL</sequence>
<dbReference type="Gene3D" id="3.40.910.10">
    <property type="entry name" value="Deoxyhypusine synthase"/>
    <property type="match status" value="1"/>
</dbReference>
<evidence type="ECO:0000313" key="3">
    <source>
        <dbReference type="EMBL" id="MBI5079006.1"/>
    </source>
</evidence>
<evidence type="ECO:0000313" key="4">
    <source>
        <dbReference type="Proteomes" id="UP000808761"/>
    </source>
</evidence>
<reference evidence="3" key="1">
    <citation type="submission" date="2020-07" db="EMBL/GenBank/DDBJ databases">
        <title>Huge and variable diversity of episymbiotic CPR bacteria and DPANN archaea in groundwater ecosystems.</title>
        <authorList>
            <person name="He C.Y."/>
            <person name="Keren R."/>
            <person name="Whittaker M."/>
            <person name="Farag I.F."/>
            <person name="Doudna J."/>
            <person name="Cate J.H.D."/>
            <person name="Banfield J.F."/>
        </authorList>
    </citation>
    <scope>NUCLEOTIDE SEQUENCE</scope>
    <source>
        <strain evidence="3">NC_groundwater_1860_Pr3_B-0.1um_51_7</strain>
    </source>
</reference>
<comment type="caution">
    <text evidence="3">The sequence shown here is derived from an EMBL/GenBank/DDBJ whole genome shotgun (WGS) entry which is preliminary data.</text>
</comment>
<dbReference type="InterPro" id="IPR029035">
    <property type="entry name" value="DHS-like_NAD/FAD-binding_dom"/>
</dbReference>
<dbReference type="Proteomes" id="UP000808761">
    <property type="component" value="Unassembled WGS sequence"/>
</dbReference>
<dbReference type="EC" id="2.5.1.46" evidence="3"/>
<comment type="similarity">
    <text evidence="1">Belongs to the deoxyhypusine synthase family.</text>
</comment>
<dbReference type="Pfam" id="PF01916">
    <property type="entry name" value="DS"/>
    <property type="match status" value="1"/>
</dbReference>
<evidence type="ECO:0000256" key="2">
    <source>
        <dbReference type="ARBA" id="ARBA00022679"/>
    </source>
</evidence>
<dbReference type="SUPFAM" id="SSF52467">
    <property type="entry name" value="DHS-like NAD/FAD-binding domain"/>
    <property type="match status" value="1"/>
</dbReference>
<name>A0A9D6YW37_UNCSA</name>
<dbReference type="GO" id="GO:0005737">
    <property type="term" value="C:cytoplasm"/>
    <property type="evidence" value="ECO:0007669"/>
    <property type="project" value="TreeGrafter"/>
</dbReference>
<dbReference type="InterPro" id="IPR036982">
    <property type="entry name" value="Deoxyhypusine_synthase_sf"/>
</dbReference>
<dbReference type="PANTHER" id="PTHR11703:SF2">
    <property type="entry name" value="DEOXYHYPUSINE SYNTHASE-LIKE PROTEIN"/>
    <property type="match status" value="1"/>
</dbReference>
<dbReference type="InterPro" id="IPR002773">
    <property type="entry name" value="Deoxyhypusine_synthase"/>
</dbReference>
<dbReference type="PANTHER" id="PTHR11703">
    <property type="entry name" value="DEOXYHYPUSINE SYNTHASE"/>
    <property type="match status" value="1"/>
</dbReference>
<evidence type="ECO:0000256" key="1">
    <source>
        <dbReference type="ARBA" id="ARBA00009892"/>
    </source>
</evidence>
<accession>A0A9D6YW37</accession>
<protein>
    <submittedName>
        <fullName evidence="3">Deoxyhypusine synthase</fullName>
        <ecNumber evidence="3">2.5.1.46</ecNumber>
    </submittedName>
</protein>